<evidence type="ECO:0000313" key="2">
    <source>
        <dbReference type="Proteomes" id="UP000070226"/>
    </source>
</evidence>
<protein>
    <submittedName>
        <fullName evidence="1">Uncharacterized protein</fullName>
    </submittedName>
</protein>
<reference evidence="1 2" key="1">
    <citation type="submission" date="2016-01" db="EMBL/GenBank/DDBJ databases">
        <authorList>
            <person name="Oliw E.H."/>
        </authorList>
    </citation>
    <scope>NUCLEOTIDE SEQUENCE [LARGE SCALE GENOMIC DNA]</scope>
    <source>
        <strain evidence="1 2">CMW7756B</strain>
    </source>
</reference>
<dbReference type="PATRIC" id="fig|39777.7.peg.1324"/>
<sequence>MMHNTAYQTVSNKESISCNPNAIYGDIDHHICCLIPVYIDDGDCTACYYVDGRRDVIHKSIKTVLREIARYEGVLANGIQSTRRSKPMYTDPRTLGPNMTFACLKARKPIARDVVYGLFNVIIPFQYRIEPGPEPHTTYIIIGDFDPILVFHSPDHVQRKLRDALLEHLDYTKRILAKLSTCGNPYVVAEIYGASRTLAGV</sequence>
<accession>A0A133S3V7</accession>
<gene>
    <name evidence="1" type="ORF">HMPREF3233_01359</name>
</gene>
<dbReference type="EMBL" id="LRQT01000068">
    <property type="protein sequence ID" value="KXA63282.1"/>
    <property type="molecule type" value="Genomic_DNA"/>
</dbReference>
<dbReference type="STRING" id="39777.B7L28_00385"/>
<name>A0A133S3V7_9FIRM</name>
<dbReference type="RefSeq" id="WP_156418578.1">
    <property type="nucleotide sequence ID" value="NZ_KQ958103.1"/>
</dbReference>
<dbReference type="Proteomes" id="UP000070226">
    <property type="component" value="Unassembled WGS sequence"/>
</dbReference>
<dbReference type="AlphaFoldDB" id="A0A133S3V7"/>
<comment type="caution">
    <text evidence="1">The sequence shown here is derived from an EMBL/GenBank/DDBJ whole genome shotgun (WGS) entry which is preliminary data.</text>
</comment>
<evidence type="ECO:0000313" key="1">
    <source>
        <dbReference type="EMBL" id="KXA63282.1"/>
    </source>
</evidence>
<organism evidence="1">
    <name type="scientific">Veillonella atypica</name>
    <dbReference type="NCBI Taxonomy" id="39777"/>
    <lineage>
        <taxon>Bacteria</taxon>
        <taxon>Bacillati</taxon>
        <taxon>Bacillota</taxon>
        <taxon>Negativicutes</taxon>
        <taxon>Veillonellales</taxon>
        <taxon>Veillonellaceae</taxon>
        <taxon>Veillonella</taxon>
    </lineage>
</organism>
<proteinExistence type="predicted"/>